<feature type="compositionally biased region" description="Low complexity" evidence="1">
    <location>
        <begin position="54"/>
        <end position="63"/>
    </location>
</feature>
<name>A0A6J6XME1_9ZZZZ</name>
<reference evidence="2" key="1">
    <citation type="submission" date="2020-05" db="EMBL/GenBank/DDBJ databases">
        <authorList>
            <person name="Chiriac C."/>
            <person name="Salcher M."/>
            <person name="Ghai R."/>
            <person name="Kavagutti S V."/>
        </authorList>
    </citation>
    <scope>NUCLEOTIDE SEQUENCE</scope>
</reference>
<proteinExistence type="predicted"/>
<evidence type="ECO:0000313" key="2">
    <source>
        <dbReference type="EMBL" id="CAB4796356.1"/>
    </source>
</evidence>
<dbReference type="EMBL" id="CAFAAH010000097">
    <property type="protein sequence ID" value="CAB4796356.1"/>
    <property type="molecule type" value="Genomic_DNA"/>
</dbReference>
<gene>
    <name evidence="2" type="ORF">UFOPK2996_00808</name>
</gene>
<feature type="region of interest" description="Disordered" evidence="1">
    <location>
        <begin position="44"/>
        <end position="64"/>
    </location>
</feature>
<protein>
    <submittedName>
        <fullName evidence="2">Unannotated protein</fullName>
    </submittedName>
</protein>
<sequence length="133" mass="12173">MGEGAGFVGEGAGAGPGVAPPTGAGCVRTTGVAPPPTVAGLVEGTAAGAGGAPAAGAPATGGASVLASRPVAPAGVTTTTPVGAAATEVDPPDAPAWPASIAIKPKVEAAVMPFTKMRVVAAACGLRAIGLTP</sequence>
<dbReference type="AlphaFoldDB" id="A0A6J6XME1"/>
<accession>A0A6J6XME1</accession>
<evidence type="ECO:0000256" key="1">
    <source>
        <dbReference type="SAM" id="MobiDB-lite"/>
    </source>
</evidence>
<organism evidence="2">
    <name type="scientific">freshwater metagenome</name>
    <dbReference type="NCBI Taxonomy" id="449393"/>
    <lineage>
        <taxon>unclassified sequences</taxon>
        <taxon>metagenomes</taxon>
        <taxon>ecological metagenomes</taxon>
    </lineage>
</organism>